<reference evidence="2 3" key="1">
    <citation type="journal article" date="2015" name="Sci. Rep.">
        <title>Chromosome-level genome map provides insights into diverse defense mechanisms in the medicinal fungus Ganoderma sinense.</title>
        <authorList>
            <person name="Zhu Y."/>
            <person name="Xu J."/>
            <person name="Sun C."/>
            <person name="Zhou S."/>
            <person name="Xu H."/>
            <person name="Nelson D.R."/>
            <person name="Qian J."/>
            <person name="Song J."/>
            <person name="Luo H."/>
            <person name="Xiang L."/>
            <person name="Li Y."/>
            <person name="Xu Z."/>
            <person name="Ji A."/>
            <person name="Wang L."/>
            <person name="Lu S."/>
            <person name="Hayward A."/>
            <person name="Sun W."/>
            <person name="Li X."/>
            <person name="Schwartz D.C."/>
            <person name="Wang Y."/>
            <person name="Chen S."/>
        </authorList>
    </citation>
    <scope>NUCLEOTIDE SEQUENCE [LARGE SCALE GENOMIC DNA]</scope>
    <source>
        <strain evidence="2 3">ZZ0214-1</strain>
    </source>
</reference>
<dbReference type="PROSITE" id="PS50878">
    <property type="entry name" value="RT_POL"/>
    <property type="match status" value="1"/>
</dbReference>
<accession>A0A2G8S699</accession>
<dbReference type="PANTHER" id="PTHR33481:SF1">
    <property type="entry name" value="ENDONUCLEASE_EXONUCLEASE_PHOSPHATASE DOMAIN-CONTAINING PROTEIN-RELATED"/>
    <property type="match status" value="1"/>
</dbReference>
<organism evidence="2 3">
    <name type="scientific">Ganoderma sinense ZZ0214-1</name>
    <dbReference type="NCBI Taxonomy" id="1077348"/>
    <lineage>
        <taxon>Eukaryota</taxon>
        <taxon>Fungi</taxon>
        <taxon>Dikarya</taxon>
        <taxon>Basidiomycota</taxon>
        <taxon>Agaricomycotina</taxon>
        <taxon>Agaricomycetes</taxon>
        <taxon>Polyporales</taxon>
        <taxon>Polyporaceae</taxon>
        <taxon>Ganoderma</taxon>
    </lineage>
</organism>
<name>A0A2G8S699_9APHY</name>
<sequence>MLPAIHLDPEGCTAKVVESVIARCLAALAEEHNLLPANHFGGCPQRTTTDTVLHLMQRIKDSNCCTELKFNDFTSDPLLADCGLLQGSPLSPTLYLFDSADLLELIDPKDYSRLSLGYIDDTAIAVTSPDIVTNVRILSEIVPLFPTFP</sequence>
<evidence type="ECO:0000313" key="2">
    <source>
        <dbReference type="EMBL" id="PIL29275.1"/>
    </source>
</evidence>
<comment type="caution">
    <text evidence="2">The sequence shown here is derived from an EMBL/GenBank/DDBJ whole genome shotgun (WGS) entry which is preliminary data.</text>
</comment>
<evidence type="ECO:0000313" key="3">
    <source>
        <dbReference type="Proteomes" id="UP000230002"/>
    </source>
</evidence>
<dbReference type="STRING" id="1077348.A0A2G8S699"/>
<dbReference type="InterPro" id="IPR000477">
    <property type="entry name" value="RT_dom"/>
</dbReference>
<keyword evidence="3" id="KW-1185">Reference proteome</keyword>
<dbReference type="OrthoDB" id="2800997at2759"/>
<gene>
    <name evidence="2" type="ORF">GSI_09325</name>
</gene>
<dbReference type="PANTHER" id="PTHR33481">
    <property type="entry name" value="REVERSE TRANSCRIPTASE"/>
    <property type="match status" value="1"/>
</dbReference>
<feature type="domain" description="Reverse transcriptase" evidence="1">
    <location>
        <begin position="1"/>
        <end position="149"/>
    </location>
</feature>
<proteinExistence type="predicted"/>
<dbReference type="AlphaFoldDB" id="A0A2G8S699"/>
<evidence type="ECO:0000259" key="1">
    <source>
        <dbReference type="PROSITE" id="PS50878"/>
    </source>
</evidence>
<dbReference type="Proteomes" id="UP000230002">
    <property type="component" value="Unassembled WGS sequence"/>
</dbReference>
<protein>
    <recommendedName>
        <fullName evidence="1">Reverse transcriptase domain-containing protein</fullName>
    </recommendedName>
</protein>
<dbReference type="EMBL" id="AYKW01000023">
    <property type="protein sequence ID" value="PIL29275.1"/>
    <property type="molecule type" value="Genomic_DNA"/>
</dbReference>